<dbReference type="HOGENOM" id="CLU_1256467_0_0_1"/>
<keyword evidence="2" id="KW-1185">Reference proteome</keyword>
<proteinExistence type="predicted"/>
<dbReference type="Proteomes" id="UP000054166">
    <property type="component" value="Unassembled WGS sequence"/>
</dbReference>
<name>A0A0C3B8P4_PILCF</name>
<gene>
    <name evidence="1" type="ORF">PILCRDRAFT_802219</name>
</gene>
<protein>
    <submittedName>
        <fullName evidence="1">Uncharacterized protein</fullName>
    </submittedName>
</protein>
<dbReference type="AlphaFoldDB" id="A0A0C3B8P4"/>
<evidence type="ECO:0000313" key="1">
    <source>
        <dbReference type="EMBL" id="KIM73677.1"/>
    </source>
</evidence>
<sequence length="220" mass="23892">MDRTITAVRIAMNDLVKTDLGMISTTGMTGTTGRIVLHTAATAPDHRLPVALITTIVAPGLRPPGGRMIEGLQGTIMTVMTSGEVIMTERLIMIMTDAGTIMIDPHVLGMTEDATRRMGTPSTKGPLGTEMAVGHAKIAHGFRDIGLDRKWTTSIIWFFLLESIGLGLHEKLALTYMRAEYIFPAGQDARNTSNTAQKVFEQFPNLSELHTLSNNTAMPN</sequence>
<dbReference type="EMBL" id="KN833076">
    <property type="protein sequence ID" value="KIM73677.1"/>
    <property type="molecule type" value="Genomic_DNA"/>
</dbReference>
<organism evidence="1 2">
    <name type="scientific">Piloderma croceum (strain F 1598)</name>
    <dbReference type="NCBI Taxonomy" id="765440"/>
    <lineage>
        <taxon>Eukaryota</taxon>
        <taxon>Fungi</taxon>
        <taxon>Dikarya</taxon>
        <taxon>Basidiomycota</taxon>
        <taxon>Agaricomycotina</taxon>
        <taxon>Agaricomycetes</taxon>
        <taxon>Agaricomycetidae</taxon>
        <taxon>Atheliales</taxon>
        <taxon>Atheliaceae</taxon>
        <taxon>Piloderma</taxon>
    </lineage>
</organism>
<evidence type="ECO:0000313" key="2">
    <source>
        <dbReference type="Proteomes" id="UP000054166"/>
    </source>
</evidence>
<accession>A0A0C3B8P4</accession>
<dbReference type="InParanoid" id="A0A0C3B8P4"/>
<reference evidence="1 2" key="1">
    <citation type="submission" date="2014-04" db="EMBL/GenBank/DDBJ databases">
        <authorList>
            <consortium name="DOE Joint Genome Institute"/>
            <person name="Kuo A."/>
            <person name="Tarkka M."/>
            <person name="Buscot F."/>
            <person name="Kohler A."/>
            <person name="Nagy L.G."/>
            <person name="Floudas D."/>
            <person name="Copeland A."/>
            <person name="Barry K.W."/>
            <person name="Cichocki N."/>
            <person name="Veneault-Fourrey C."/>
            <person name="LaButti K."/>
            <person name="Lindquist E.A."/>
            <person name="Lipzen A."/>
            <person name="Lundell T."/>
            <person name="Morin E."/>
            <person name="Murat C."/>
            <person name="Sun H."/>
            <person name="Tunlid A."/>
            <person name="Henrissat B."/>
            <person name="Grigoriev I.V."/>
            <person name="Hibbett D.S."/>
            <person name="Martin F."/>
            <person name="Nordberg H.P."/>
            <person name="Cantor M.N."/>
            <person name="Hua S.X."/>
        </authorList>
    </citation>
    <scope>NUCLEOTIDE SEQUENCE [LARGE SCALE GENOMIC DNA]</scope>
    <source>
        <strain evidence="1 2">F 1598</strain>
    </source>
</reference>
<reference evidence="2" key="2">
    <citation type="submission" date="2015-01" db="EMBL/GenBank/DDBJ databases">
        <title>Evolutionary Origins and Diversification of the Mycorrhizal Mutualists.</title>
        <authorList>
            <consortium name="DOE Joint Genome Institute"/>
            <consortium name="Mycorrhizal Genomics Consortium"/>
            <person name="Kohler A."/>
            <person name="Kuo A."/>
            <person name="Nagy L.G."/>
            <person name="Floudas D."/>
            <person name="Copeland A."/>
            <person name="Barry K.W."/>
            <person name="Cichocki N."/>
            <person name="Veneault-Fourrey C."/>
            <person name="LaButti K."/>
            <person name="Lindquist E.A."/>
            <person name="Lipzen A."/>
            <person name="Lundell T."/>
            <person name="Morin E."/>
            <person name="Murat C."/>
            <person name="Riley R."/>
            <person name="Ohm R."/>
            <person name="Sun H."/>
            <person name="Tunlid A."/>
            <person name="Henrissat B."/>
            <person name="Grigoriev I.V."/>
            <person name="Hibbett D.S."/>
            <person name="Martin F."/>
        </authorList>
    </citation>
    <scope>NUCLEOTIDE SEQUENCE [LARGE SCALE GENOMIC DNA]</scope>
    <source>
        <strain evidence="2">F 1598</strain>
    </source>
</reference>